<dbReference type="SUPFAM" id="SSF52540">
    <property type="entry name" value="P-loop containing nucleoside triphosphate hydrolases"/>
    <property type="match status" value="1"/>
</dbReference>
<name>A0A154VS96_9PROT</name>
<dbReference type="PANTHER" id="PTHR43820:SF4">
    <property type="entry name" value="HIGH-AFFINITY BRANCHED-CHAIN AMINO ACID TRANSPORT ATP-BINDING PROTEIN LIVF"/>
    <property type="match status" value="1"/>
</dbReference>
<evidence type="ECO:0000256" key="5">
    <source>
        <dbReference type="ARBA" id="ARBA00022970"/>
    </source>
</evidence>
<dbReference type="InterPro" id="IPR052156">
    <property type="entry name" value="BCAA_Transport_ATP-bd_LivF"/>
</dbReference>
<dbReference type="AlphaFoldDB" id="A0A154VS96"/>
<dbReference type="InterPro" id="IPR003439">
    <property type="entry name" value="ABC_transporter-like_ATP-bd"/>
</dbReference>
<dbReference type="GO" id="GO:0015658">
    <property type="term" value="F:branched-chain amino acid transmembrane transporter activity"/>
    <property type="evidence" value="ECO:0007669"/>
    <property type="project" value="TreeGrafter"/>
</dbReference>
<evidence type="ECO:0000313" key="8">
    <source>
        <dbReference type="Proteomes" id="UP000076400"/>
    </source>
</evidence>
<dbReference type="Proteomes" id="UP000076400">
    <property type="component" value="Unassembled WGS sequence"/>
</dbReference>
<protein>
    <submittedName>
        <fullName evidence="7">ABC transporter ATP-binding protein</fullName>
    </submittedName>
</protein>
<keyword evidence="5" id="KW-0029">Amino-acid transport</keyword>
<dbReference type="GO" id="GO:0015807">
    <property type="term" value="P:L-amino acid transport"/>
    <property type="evidence" value="ECO:0007669"/>
    <property type="project" value="TreeGrafter"/>
</dbReference>
<dbReference type="Gene3D" id="3.40.50.300">
    <property type="entry name" value="P-loop containing nucleotide triphosphate hydrolases"/>
    <property type="match status" value="1"/>
</dbReference>
<accession>A0A154VS96</accession>
<dbReference type="PROSITE" id="PS00211">
    <property type="entry name" value="ABC_TRANSPORTER_1"/>
    <property type="match status" value="1"/>
</dbReference>
<sequence>MLSLRNVRAGYGGKEVLHGLNLAVPRGAVVTLLGANGAGKSTTLNAIVGLARCSDGSIELDGVPLTNGTPDQALRRGIALVAEQRELFGGMSVSDNLRLGGLLRGRSRAVAEDFEKLLDTFPRLRERLAQPARTLSGGEQQMLAIARALMARPAYLLLDEPSLGLAPRIVDEIFDIIRRISGEDTTILLVEQNAMLALEVADYGYVIETGEITFEGDADALRGSAAVQESYL</sequence>
<dbReference type="PROSITE" id="PS50893">
    <property type="entry name" value="ABC_TRANSPORTER_2"/>
    <property type="match status" value="1"/>
</dbReference>
<evidence type="ECO:0000256" key="3">
    <source>
        <dbReference type="ARBA" id="ARBA00022741"/>
    </source>
</evidence>
<dbReference type="STRING" id="580166.AUP43_03055"/>
<evidence type="ECO:0000256" key="2">
    <source>
        <dbReference type="ARBA" id="ARBA00022448"/>
    </source>
</evidence>
<evidence type="ECO:0000256" key="1">
    <source>
        <dbReference type="ARBA" id="ARBA00005417"/>
    </source>
</evidence>
<dbReference type="EMBL" id="LPXN01000138">
    <property type="protein sequence ID" value="KZD04098.1"/>
    <property type="molecule type" value="Genomic_DNA"/>
</dbReference>
<keyword evidence="3" id="KW-0547">Nucleotide-binding</keyword>
<comment type="similarity">
    <text evidence="1">Belongs to the ABC transporter superfamily.</text>
</comment>
<organism evidence="7 8">
    <name type="scientific">Oceanibaculum pacificum</name>
    <dbReference type="NCBI Taxonomy" id="580166"/>
    <lineage>
        <taxon>Bacteria</taxon>
        <taxon>Pseudomonadati</taxon>
        <taxon>Pseudomonadota</taxon>
        <taxon>Alphaproteobacteria</taxon>
        <taxon>Rhodospirillales</taxon>
        <taxon>Oceanibaculaceae</taxon>
        <taxon>Oceanibaculum</taxon>
    </lineage>
</organism>
<dbReference type="SMART" id="SM00382">
    <property type="entry name" value="AAA"/>
    <property type="match status" value="1"/>
</dbReference>
<keyword evidence="8" id="KW-1185">Reference proteome</keyword>
<evidence type="ECO:0000259" key="6">
    <source>
        <dbReference type="PROSITE" id="PS50893"/>
    </source>
</evidence>
<dbReference type="InterPro" id="IPR027417">
    <property type="entry name" value="P-loop_NTPase"/>
</dbReference>
<dbReference type="OrthoDB" id="9775250at2"/>
<dbReference type="CDD" id="cd03224">
    <property type="entry name" value="ABC_TM1139_LivF_branched"/>
    <property type="match status" value="1"/>
</dbReference>
<keyword evidence="2" id="KW-0813">Transport</keyword>
<reference evidence="7 8" key="1">
    <citation type="submission" date="2015-12" db="EMBL/GenBank/DDBJ databases">
        <title>Genome sequence of Oceanibaculum pacificum MCCC 1A02656.</title>
        <authorList>
            <person name="Lu L."/>
            <person name="Lai Q."/>
            <person name="Shao Z."/>
            <person name="Qian P."/>
        </authorList>
    </citation>
    <scope>NUCLEOTIDE SEQUENCE [LARGE SCALE GENOMIC DNA]</scope>
    <source>
        <strain evidence="7 8">MCCC 1A02656</strain>
    </source>
</reference>
<dbReference type="InterPro" id="IPR017871">
    <property type="entry name" value="ABC_transporter-like_CS"/>
</dbReference>
<evidence type="ECO:0000256" key="4">
    <source>
        <dbReference type="ARBA" id="ARBA00022840"/>
    </source>
</evidence>
<dbReference type="Pfam" id="PF00005">
    <property type="entry name" value="ABC_tran"/>
    <property type="match status" value="1"/>
</dbReference>
<dbReference type="InterPro" id="IPR003593">
    <property type="entry name" value="AAA+_ATPase"/>
</dbReference>
<feature type="domain" description="ABC transporter" evidence="6">
    <location>
        <begin position="2"/>
        <end position="232"/>
    </location>
</feature>
<dbReference type="PANTHER" id="PTHR43820">
    <property type="entry name" value="HIGH-AFFINITY BRANCHED-CHAIN AMINO ACID TRANSPORT ATP-BINDING PROTEIN LIVF"/>
    <property type="match status" value="1"/>
</dbReference>
<keyword evidence="4 7" id="KW-0067">ATP-binding</keyword>
<evidence type="ECO:0000313" key="7">
    <source>
        <dbReference type="EMBL" id="KZD04098.1"/>
    </source>
</evidence>
<gene>
    <name evidence="7" type="primary">livF</name>
    <name evidence="7" type="ORF">AUP43_03055</name>
</gene>
<dbReference type="GO" id="GO:0005524">
    <property type="term" value="F:ATP binding"/>
    <property type="evidence" value="ECO:0007669"/>
    <property type="project" value="UniProtKB-KW"/>
</dbReference>
<comment type="caution">
    <text evidence="7">The sequence shown here is derived from an EMBL/GenBank/DDBJ whole genome shotgun (WGS) entry which is preliminary data.</text>
</comment>
<proteinExistence type="inferred from homology"/>
<dbReference type="GO" id="GO:0016887">
    <property type="term" value="F:ATP hydrolysis activity"/>
    <property type="evidence" value="ECO:0007669"/>
    <property type="project" value="InterPro"/>
</dbReference>
<dbReference type="RefSeq" id="WP_067558640.1">
    <property type="nucleotide sequence ID" value="NZ_LPXN01000138.1"/>
</dbReference>